<dbReference type="HAMAP" id="MF_00052_B">
    <property type="entry name" value="RNase_HII_B"/>
    <property type="match status" value="1"/>
</dbReference>
<dbReference type="PANTHER" id="PTHR10954">
    <property type="entry name" value="RIBONUCLEASE H2 SUBUNIT A"/>
    <property type="match status" value="1"/>
</dbReference>
<evidence type="ECO:0000256" key="16">
    <source>
        <dbReference type="RuleBase" id="RU003515"/>
    </source>
</evidence>
<dbReference type="EMBL" id="CXSU01000011">
    <property type="protein sequence ID" value="CTQ49224.1"/>
    <property type="molecule type" value="Genomic_DNA"/>
</dbReference>
<evidence type="ECO:0000256" key="4">
    <source>
        <dbReference type="ARBA" id="ARBA00004496"/>
    </source>
</evidence>
<proteinExistence type="inferred from homology"/>
<dbReference type="STRING" id="420998.JDO7802_01236"/>
<evidence type="ECO:0000256" key="13">
    <source>
        <dbReference type="ARBA" id="ARBA00023211"/>
    </source>
</evidence>
<dbReference type="GO" id="GO:0005737">
    <property type="term" value="C:cytoplasm"/>
    <property type="evidence" value="ECO:0007669"/>
    <property type="project" value="UniProtKB-SubCell"/>
</dbReference>
<evidence type="ECO:0000256" key="3">
    <source>
        <dbReference type="ARBA" id="ARBA00004065"/>
    </source>
</evidence>
<dbReference type="CDD" id="cd07182">
    <property type="entry name" value="RNase_HII_bacteria_HII_like"/>
    <property type="match status" value="1"/>
</dbReference>
<dbReference type="Pfam" id="PF01351">
    <property type="entry name" value="RNase_HII"/>
    <property type="match status" value="1"/>
</dbReference>
<evidence type="ECO:0000256" key="10">
    <source>
        <dbReference type="ARBA" id="ARBA00022723"/>
    </source>
</evidence>
<accession>A0A0M6YH26</accession>
<evidence type="ECO:0000313" key="19">
    <source>
        <dbReference type="Proteomes" id="UP000049222"/>
    </source>
</evidence>
<keyword evidence="9 14" id="KW-0540">Nuclease</keyword>
<evidence type="ECO:0000256" key="2">
    <source>
        <dbReference type="ARBA" id="ARBA00001946"/>
    </source>
</evidence>
<reference evidence="18 19" key="1">
    <citation type="submission" date="2015-07" db="EMBL/GenBank/DDBJ databases">
        <authorList>
            <person name="Noorani M."/>
        </authorList>
    </citation>
    <scope>NUCLEOTIDE SEQUENCE [LARGE SCALE GENOMIC DNA]</scope>
    <source>
        <strain evidence="18 19">CECT 7802</strain>
    </source>
</reference>
<evidence type="ECO:0000256" key="11">
    <source>
        <dbReference type="ARBA" id="ARBA00022759"/>
    </source>
</evidence>
<evidence type="ECO:0000256" key="9">
    <source>
        <dbReference type="ARBA" id="ARBA00022722"/>
    </source>
</evidence>
<dbReference type="GO" id="GO:0030145">
    <property type="term" value="F:manganese ion binding"/>
    <property type="evidence" value="ECO:0007669"/>
    <property type="project" value="UniProtKB-UniRule"/>
</dbReference>
<feature type="binding site" evidence="14 15">
    <location>
        <position position="32"/>
    </location>
    <ligand>
        <name>a divalent metal cation</name>
        <dbReference type="ChEBI" id="CHEBI:60240"/>
    </ligand>
</feature>
<keyword evidence="11 14" id="KW-0255">Endonuclease</keyword>
<feature type="binding site" evidence="14 15">
    <location>
        <position position="31"/>
    </location>
    <ligand>
        <name>a divalent metal cation</name>
        <dbReference type="ChEBI" id="CHEBI:60240"/>
    </ligand>
</feature>
<feature type="domain" description="RNase H type-2" evidence="17">
    <location>
        <begin position="25"/>
        <end position="210"/>
    </location>
</feature>
<evidence type="ECO:0000256" key="12">
    <source>
        <dbReference type="ARBA" id="ARBA00022801"/>
    </source>
</evidence>
<feature type="binding site" evidence="14 15">
    <location>
        <position position="121"/>
    </location>
    <ligand>
        <name>a divalent metal cation</name>
        <dbReference type="ChEBI" id="CHEBI:60240"/>
    </ligand>
</feature>
<dbReference type="PROSITE" id="PS51975">
    <property type="entry name" value="RNASE_H_2"/>
    <property type="match status" value="1"/>
</dbReference>
<dbReference type="GO" id="GO:0003723">
    <property type="term" value="F:RNA binding"/>
    <property type="evidence" value="ECO:0007669"/>
    <property type="project" value="UniProtKB-UniRule"/>
</dbReference>
<dbReference type="GO" id="GO:0032299">
    <property type="term" value="C:ribonuclease H2 complex"/>
    <property type="evidence" value="ECO:0007669"/>
    <property type="project" value="TreeGrafter"/>
</dbReference>
<dbReference type="InterPro" id="IPR036397">
    <property type="entry name" value="RNaseH_sf"/>
</dbReference>
<protein>
    <recommendedName>
        <fullName evidence="7 14">Ribonuclease HII</fullName>
        <shortName evidence="14">RNase HII</shortName>
        <ecNumber evidence="6 14">3.1.26.4</ecNumber>
    </recommendedName>
</protein>
<evidence type="ECO:0000256" key="15">
    <source>
        <dbReference type="PROSITE-ProRule" id="PRU01319"/>
    </source>
</evidence>
<keyword evidence="8 14" id="KW-0963">Cytoplasm</keyword>
<dbReference type="PANTHER" id="PTHR10954:SF18">
    <property type="entry name" value="RIBONUCLEASE HII"/>
    <property type="match status" value="1"/>
</dbReference>
<dbReference type="GO" id="GO:0006298">
    <property type="term" value="P:mismatch repair"/>
    <property type="evidence" value="ECO:0007669"/>
    <property type="project" value="TreeGrafter"/>
</dbReference>
<keyword evidence="10 14" id="KW-0479">Metal-binding</keyword>
<keyword evidence="19" id="KW-1185">Reference proteome</keyword>
<gene>
    <name evidence="14 18" type="primary">rnhB</name>
    <name evidence="18" type="ORF">JDO7802_01236</name>
</gene>
<dbReference type="Gene3D" id="3.30.420.10">
    <property type="entry name" value="Ribonuclease H-like superfamily/Ribonuclease H"/>
    <property type="match status" value="1"/>
</dbReference>
<dbReference type="EC" id="3.1.26.4" evidence="6 14"/>
<dbReference type="AlphaFoldDB" id="A0A0M6YH26"/>
<evidence type="ECO:0000256" key="5">
    <source>
        <dbReference type="ARBA" id="ARBA00007383"/>
    </source>
</evidence>
<keyword evidence="13 14" id="KW-0464">Manganese</keyword>
<evidence type="ECO:0000259" key="17">
    <source>
        <dbReference type="PROSITE" id="PS51975"/>
    </source>
</evidence>
<evidence type="ECO:0000313" key="18">
    <source>
        <dbReference type="EMBL" id="CTQ49224.1"/>
    </source>
</evidence>
<comment type="similarity">
    <text evidence="5 14 16">Belongs to the RNase HII family.</text>
</comment>
<comment type="cofactor">
    <cofactor evidence="14 15">
        <name>Mn(2+)</name>
        <dbReference type="ChEBI" id="CHEBI:29035"/>
    </cofactor>
    <cofactor evidence="14 15">
        <name>Mg(2+)</name>
        <dbReference type="ChEBI" id="CHEBI:18420"/>
    </cofactor>
    <text evidence="14 15">Manganese or magnesium. Binds 1 divalent metal ion per monomer in the absence of substrate. May bind a second metal ion after substrate binding.</text>
</comment>
<comment type="catalytic activity">
    <reaction evidence="1 14 15 16">
        <text>Endonucleolytic cleavage to 5'-phosphomonoester.</text>
        <dbReference type="EC" id="3.1.26.4"/>
    </reaction>
</comment>
<dbReference type="GO" id="GO:0043137">
    <property type="term" value="P:DNA replication, removal of RNA primer"/>
    <property type="evidence" value="ECO:0007669"/>
    <property type="project" value="TreeGrafter"/>
</dbReference>
<evidence type="ECO:0000256" key="1">
    <source>
        <dbReference type="ARBA" id="ARBA00000077"/>
    </source>
</evidence>
<dbReference type="InterPro" id="IPR012337">
    <property type="entry name" value="RNaseH-like_sf"/>
</dbReference>
<sequence length="210" mass="22548">MVHRTPPALLPDDAHERAARDRGARFVVGLDEVGRGPWAGPVVACAARLTGDAPAGLNDSKKLTAARREALVPLLLACCDVGFGEASVEEIDTLNIRQATHLAMRRAVAALSHPPDHLLIDGNDCPAWVDCSHELLIKGDGRSLSIAAASVLAKTRRDQGMVSLAQQHPGYGWETNAGYGTRSHQDGLLKHGVTQHHRRSFAPIRKILCS</sequence>
<comment type="subcellular location">
    <subcellularLocation>
        <location evidence="4 14">Cytoplasm</location>
    </subcellularLocation>
</comment>
<keyword evidence="12 14" id="KW-0378">Hydrolase</keyword>
<dbReference type="SUPFAM" id="SSF53098">
    <property type="entry name" value="Ribonuclease H-like"/>
    <property type="match status" value="1"/>
</dbReference>
<evidence type="ECO:0000256" key="14">
    <source>
        <dbReference type="HAMAP-Rule" id="MF_00052"/>
    </source>
</evidence>
<dbReference type="NCBIfam" id="NF000595">
    <property type="entry name" value="PRK00015.1-3"/>
    <property type="match status" value="1"/>
</dbReference>
<organism evidence="18 19">
    <name type="scientific">Jannaschia donghaensis</name>
    <dbReference type="NCBI Taxonomy" id="420998"/>
    <lineage>
        <taxon>Bacteria</taxon>
        <taxon>Pseudomonadati</taxon>
        <taxon>Pseudomonadota</taxon>
        <taxon>Alphaproteobacteria</taxon>
        <taxon>Rhodobacterales</taxon>
        <taxon>Roseobacteraceae</taxon>
        <taxon>Jannaschia</taxon>
    </lineage>
</organism>
<evidence type="ECO:0000256" key="7">
    <source>
        <dbReference type="ARBA" id="ARBA00019179"/>
    </source>
</evidence>
<comment type="cofactor">
    <cofactor evidence="2">
        <name>Mg(2+)</name>
        <dbReference type="ChEBI" id="CHEBI:18420"/>
    </cofactor>
</comment>
<comment type="function">
    <text evidence="3 14 16">Endonuclease that specifically degrades the RNA of RNA-DNA hybrids.</text>
</comment>
<evidence type="ECO:0000256" key="8">
    <source>
        <dbReference type="ARBA" id="ARBA00022490"/>
    </source>
</evidence>
<dbReference type="InterPro" id="IPR001352">
    <property type="entry name" value="RNase_HII/HIII"/>
</dbReference>
<evidence type="ECO:0000256" key="6">
    <source>
        <dbReference type="ARBA" id="ARBA00012180"/>
    </source>
</evidence>
<name>A0A0M6YH26_9RHOB</name>
<dbReference type="GO" id="GO:0004523">
    <property type="term" value="F:RNA-DNA hybrid ribonuclease activity"/>
    <property type="evidence" value="ECO:0007669"/>
    <property type="project" value="UniProtKB-UniRule"/>
</dbReference>
<dbReference type="Proteomes" id="UP000049222">
    <property type="component" value="Unassembled WGS sequence"/>
</dbReference>
<dbReference type="InterPro" id="IPR022898">
    <property type="entry name" value="RNase_HII"/>
</dbReference>
<dbReference type="InterPro" id="IPR024567">
    <property type="entry name" value="RNase_HII/HIII_dom"/>
</dbReference>